<dbReference type="OrthoDB" id="3035462at2"/>
<reference evidence="2 3" key="1">
    <citation type="submission" date="2018-06" db="EMBL/GenBank/DDBJ databases">
        <title>Genomic Encyclopedia of Type Strains, Phase I: the one thousand microbial genomes (KMG-I) project.</title>
        <authorList>
            <person name="Kyrpides N."/>
        </authorList>
    </citation>
    <scope>NUCLEOTIDE SEQUENCE [LARGE SCALE GENOMIC DNA]</scope>
    <source>
        <strain evidence="2 3">DSM 19573</strain>
    </source>
</reference>
<evidence type="ECO:0000256" key="1">
    <source>
        <dbReference type="SAM" id="MobiDB-lite"/>
    </source>
</evidence>
<organism evidence="2 3">
    <name type="scientific">Ruminiclostridium sufflavum DSM 19573</name>
    <dbReference type="NCBI Taxonomy" id="1121337"/>
    <lineage>
        <taxon>Bacteria</taxon>
        <taxon>Bacillati</taxon>
        <taxon>Bacillota</taxon>
        <taxon>Clostridia</taxon>
        <taxon>Eubacteriales</taxon>
        <taxon>Oscillospiraceae</taxon>
        <taxon>Ruminiclostridium</taxon>
    </lineage>
</organism>
<protein>
    <submittedName>
        <fullName evidence="2">Uncharacterized protein</fullName>
    </submittedName>
</protein>
<comment type="caution">
    <text evidence="2">The sequence shown here is derived from an EMBL/GenBank/DDBJ whole genome shotgun (WGS) entry which is preliminary data.</text>
</comment>
<dbReference type="Proteomes" id="UP000248132">
    <property type="component" value="Unassembled WGS sequence"/>
</dbReference>
<feature type="region of interest" description="Disordered" evidence="1">
    <location>
        <begin position="1"/>
        <end position="21"/>
    </location>
</feature>
<gene>
    <name evidence="2" type="ORF">LY28_00452</name>
</gene>
<accession>A0A318XPN8</accession>
<name>A0A318XPN8_9FIRM</name>
<dbReference type="RefSeq" id="WP_110460534.1">
    <property type="nucleotide sequence ID" value="NZ_QKMR01000002.1"/>
</dbReference>
<proteinExistence type="predicted"/>
<keyword evidence="3" id="KW-1185">Reference proteome</keyword>
<evidence type="ECO:0000313" key="2">
    <source>
        <dbReference type="EMBL" id="PYG89854.1"/>
    </source>
</evidence>
<dbReference type="EMBL" id="QKMR01000002">
    <property type="protein sequence ID" value="PYG89854.1"/>
    <property type="molecule type" value="Genomic_DNA"/>
</dbReference>
<evidence type="ECO:0000313" key="3">
    <source>
        <dbReference type="Proteomes" id="UP000248132"/>
    </source>
</evidence>
<sequence length="106" mass="12654">MDYKNDGFGQPDDTNEETDKIQKKDDAYNVSFYIIFSDKFMRKYTVFNSFKEMLEKSGLKIETEEDFEKISDYELDLFIRNNSDFDSWEELVQEAVNNHYAEELGL</sequence>
<dbReference type="AlphaFoldDB" id="A0A318XPN8"/>